<gene>
    <name evidence="2" type="ORF">HIJ39_18250</name>
</gene>
<sequence length="280" mass="30984">MAFLVIFKLALTGGPGVILISGPSGRAIAKYPVRQEAAFYRSWAPLVRQHGLGVPEVYAQGENSTRAWILMEALDATLTPPYRDRLPDMAAYLAQLHAMQRDRVRSTADPLSVRPVALSLQDIDDAAALWTEEVREYLVHLLHLSWPALPTEMRLVSGDPNPTNWGVRASGQLVLFDWSEVAWSHPAYDLAVLCGGLPEVALVEEVVDVYLESADAPSPQSRAQWVAWVITARLVAFVWFAAWWSRGQLTEAARPGLTMLQDGLIDWIDTVRSATTAFLP</sequence>
<dbReference type="AlphaFoldDB" id="A0A7Y0L6S1"/>
<dbReference type="Proteomes" id="UP000533476">
    <property type="component" value="Unassembled WGS sequence"/>
</dbReference>
<proteinExistence type="predicted"/>
<dbReference type="SUPFAM" id="SSF56112">
    <property type="entry name" value="Protein kinase-like (PK-like)"/>
    <property type="match status" value="1"/>
</dbReference>
<comment type="caution">
    <text evidence="2">The sequence shown here is derived from an EMBL/GenBank/DDBJ whole genome shotgun (WGS) entry which is preliminary data.</text>
</comment>
<keyword evidence="3" id="KW-1185">Reference proteome</keyword>
<dbReference type="Pfam" id="PF01636">
    <property type="entry name" value="APH"/>
    <property type="match status" value="1"/>
</dbReference>
<evidence type="ECO:0000313" key="3">
    <source>
        <dbReference type="Proteomes" id="UP000533476"/>
    </source>
</evidence>
<organism evidence="2 3">
    <name type="scientific">Sulfobacillus harzensis</name>
    <dbReference type="NCBI Taxonomy" id="2729629"/>
    <lineage>
        <taxon>Bacteria</taxon>
        <taxon>Bacillati</taxon>
        <taxon>Bacillota</taxon>
        <taxon>Clostridia</taxon>
        <taxon>Eubacteriales</taxon>
        <taxon>Clostridiales Family XVII. Incertae Sedis</taxon>
        <taxon>Sulfobacillus</taxon>
    </lineage>
</organism>
<reference evidence="2 3" key="1">
    <citation type="submission" date="2020-04" db="EMBL/GenBank/DDBJ databases">
        <authorList>
            <person name="Zhang R."/>
            <person name="Schippers A."/>
        </authorList>
    </citation>
    <scope>NUCLEOTIDE SEQUENCE [LARGE SCALE GENOMIC DNA]</scope>
    <source>
        <strain evidence="2 3">DSM 109850</strain>
    </source>
</reference>
<accession>A0A7Y0L6S1</accession>
<keyword evidence="2" id="KW-0808">Transferase</keyword>
<protein>
    <submittedName>
        <fullName evidence="2">Aminoglycoside phosphotransferase family protein</fullName>
    </submittedName>
</protein>
<dbReference type="Gene3D" id="3.90.1200.10">
    <property type="match status" value="1"/>
</dbReference>
<name>A0A7Y0L6S1_9FIRM</name>
<evidence type="ECO:0000259" key="1">
    <source>
        <dbReference type="Pfam" id="PF01636"/>
    </source>
</evidence>
<dbReference type="InterPro" id="IPR002575">
    <property type="entry name" value="Aminoglycoside_PTrfase"/>
</dbReference>
<feature type="domain" description="Aminoglycoside phosphotransferase" evidence="1">
    <location>
        <begin position="31"/>
        <end position="197"/>
    </location>
</feature>
<dbReference type="InterPro" id="IPR011009">
    <property type="entry name" value="Kinase-like_dom_sf"/>
</dbReference>
<evidence type="ECO:0000313" key="2">
    <source>
        <dbReference type="EMBL" id="NMP24276.1"/>
    </source>
</evidence>
<dbReference type="GO" id="GO:0016740">
    <property type="term" value="F:transferase activity"/>
    <property type="evidence" value="ECO:0007669"/>
    <property type="project" value="UniProtKB-KW"/>
</dbReference>
<dbReference type="EMBL" id="JABBVZ010000097">
    <property type="protein sequence ID" value="NMP24276.1"/>
    <property type="molecule type" value="Genomic_DNA"/>
</dbReference>